<dbReference type="PATRIC" id="fig|572264.18.peg.5672"/>
<dbReference type="Proteomes" id="UP000002210">
    <property type="component" value="Plasmid p03BB102_179"/>
</dbReference>
<evidence type="ECO:0000313" key="2">
    <source>
        <dbReference type="Proteomes" id="UP000002210"/>
    </source>
</evidence>
<proteinExistence type="predicted"/>
<dbReference type="KEGG" id="bcx:BCA_A0171"/>
<dbReference type="AlphaFoldDB" id="A0A125YA42"/>
<evidence type="ECO:0000313" key="1">
    <source>
        <dbReference type="EMBL" id="ACO25782.1"/>
    </source>
</evidence>
<geneLocation type="plasmid" evidence="1 2">
    <name>p03BB102_179</name>
</geneLocation>
<keyword evidence="1" id="KW-0614">Plasmid</keyword>
<name>A0A125YA42_BACC3</name>
<accession>A0A125YA42</accession>
<organism evidence="1 2">
    <name type="scientific">Bacillus cereus (strain 03BB102)</name>
    <dbReference type="NCBI Taxonomy" id="572264"/>
    <lineage>
        <taxon>Bacteria</taxon>
        <taxon>Bacillati</taxon>
        <taxon>Bacillota</taxon>
        <taxon>Bacilli</taxon>
        <taxon>Bacillales</taxon>
        <taxon>Bacillaceae</taxon>
        <taxon>Bacillus</taxon>
        <taxon>Bacillus cereus group</taxon>
    </lineage>
</organism>
<reference evidence="1 2" key="1">
    <citation type="submission" date="2009-02" db="EMBL/GenBank/DDBJ databases">
        <title>Genome sequence of Bacillus cereus 03BB102.</title>
        <authorList>
            <person name="Dodson R.J."/>
            <person name="Jackson P."/>
            <person name="Munk A.C."/>
            <person name="Brettin T."/>
            <person name="Bruce D."/>
            <person name="Detter C."/>
            <person name="Tapia R."/>
            <person name="Han C."/>
            <person name="Sutton G."/>
            <person name="Sims D."/>
        </authorList>
    </citation>
    <scope>NUCLEOTIDE SEQUENCE [LARGE SCALE GENOMIC DNA]</scope>
    <source>
        <strain evidence="1 2">03BB102</strain>
        <plasmid evidence="2">Plasmid p03BB102_179</plasmid>
    </source>
</reference>
<sequence length="62" mass="7178">MMSELVQFVMINLKNSGSEFDFESYTKKLLENIKKDLRPNDLNFLSSNTKTTKCAIMIDDIN</sequence>
<gene>
    <name evidence="1" type="ordered locus">BCA_A0171</name>
</gene>
<protein>
    <submittedName>
        <fullName evidence="1">Uncharacterized protein</fullName>
    </submittedName>
</protein>
<dbReference type="EMBL" id="CP001406">
    <property type="protein sequence ID" value="ACO25782.1"/>
    <property type="molecule type" value="Genomic_DNA"/>
</dbReference>